<sequence length="100" mass="11150">MEKPQYHILVCSSARANGELKGVCHKKGASDLPQYLEDEILDRGLDALVSTTSCFKMCNKGPVLTVYPNGWWYGEIDEEKIDEILDSLEEGKAAEELLMA</sequence>
<evidence type="ECO:0000313" key="2">
    <source>
        <dbReference type="Proteomes" id="UP000315010"/>
    </source>
</evidence>
<proteinExistence type="predicted"/>
<protein>
    <submittedName>
        <fullName evidence="1">Ferredoxin, 2Fe-2S</fullName>
    </submittedName>
</protein>
<keyword evidence="2" id="KW-1185">Reference proteome</keyword>
<dbReference type="Proteomes" id="UP000315010">
    <property type="component" value="Unassembled WGS sequence"/>
</dbReference>
<dbReference type="RefSeq" id="WP_146399750.1">
    <property type="nucleotide sequence ID" value="NZ_SJPJ01000001.1"/>
</dbReference>
<dbReference type="OrthoDB" id="9761899at2"/>
<dbReference type="EMBL" id="SJPJ01000001">
    <property type="protein sequence ID" value="TWT82932.1"/>
    <property type="molecule type" value="Genomic_DNA"/>
</dbReference>
<reference evidence="1 2" key="1">
    <citation type="submission" date="2019-02" db="EMBL/GenBank/DDBJ databases">
        <title>Deep-cultivation of Planctomycetes and their phenomic and genomic characterization uncovers novel biology.</title>
        <authorList>
            <person name="Wiegand S."/>
            <person name="Jogler M."/>
            <person name="Boedeker C."/>
            <person name="Pinto D."/>
            <person name="Vollmers J."/>
            <person name="Rivas-Marin E."/>
            <person name="Kohn T."/>
            <person name="Peeters S.H."/>
            <person name="Heuer A."/>
            <person name="Rast P."/>
            <person name="Oberbeckmann S."/>
            <person name="Bunk B."/>
            <person name="Jeske O."/>
            <person name="Meyerdierks A."/>
            <person name="Storesund J.E."/>
            <person name="Kallscheuer N."/>
            <person name="Luecker S."/>
            <person name="Lage O.M."/>
            <person name="Pohl T."/>
            <person name="Merkel B.J."/>
            <person name="Hornburger P."/>
            <person name="Mueller R.-W."/>
            <person name="Bruemmer F."/>
            <person name="Labrenz M."/>
            <person name="Spormann A.M."/>
            <person name="Op Den Camp H."/>
            <person name="Overmann J."/>
            <person name="Amann R."/>
            <person name="Jetten M.S.M."/>
            <person name="Mascher T."/>
            <person name="Medema M.H."/>
            <person name="Devos D.P."/>
            <person name="Kaster A.-K."/>
            <person name="Ovreas L."/>
            <person name="Rohde M."/>
            <person name="Galperin M.Y."/>
            <person name="Jogler C."/>
        </authorList>
    </citation>
    <scope>NUCLEOTIDE SEQUENCE [LARGE SCALE GENOMIC DNA]</scope>
    <source>
        <strain evidence="1 2">CA13</strain>
    </source>
</reference>
<dbReference type="InterPro" id="IPR036249">
    <property type="entry name" value="Thioredoxin-like_sf"/>
</dbReference>
<name>A0A5C5Z6J5_9BACT</name>
<accession>A0A5C5Z6J5</accession>
<dbReference type="Gene3D" id="3.40.30.10">
    <property type="entry name" value="Glutaredoxin"/>
    <property type="match status" value="1"/>
</dbReference>
<dbReference type="SUPFAM" id="SSF52833">
    <property type="entry name" value="Thioredoxin-like"/>
    <property type="match status" value="1"/>
</dbReference>
<dbReference type="CDD" id="cd02980">
    <property type="entry name" value="TRX_Fd_family"/>
    <property type="match status" value="1"/>
</dbReference>
<organism evidence="1 2">
    <name type="scientific">Novipirellula herctigrandis</name>
    <dbReference type="NCBI Taxonomy" id="2527986"/>
    <lineage>
        <taxon>Bacteria</taxon>
        <taxon>Pseudomonadati</taxon>
        <taxon>Planctomycetota</taxon>
        <taxon>Planctomycetia</taxon>
        <taxon>Pirellulales</taxon>
        <taxon>Pirellulaceae</taxon>
        <taxon>Novipirellula</taxon>
    </lineage>
</organism>
<gene>
    <name evidence="1" type="ORF">CA13_43950</name>
</gene>
<evidence type="ECO:0000313" key="1">
    <source>
        <dbReference type="EMBL" id="TWT82932.1"/>
    </source>
</evidence>
<dbReference type="AlphaFoldDB" id="A0A5C5Z6J5"/>
<comment type="caution">
    <text evidence="1">The sequence shown here is derived from an EMBL/GenBank/DDBJ whole genome shotgun (WGS) entry which is preliminary data.</text>
</comment>